<keyword evidence="7 9" id="KW-0464">Manganese</keyword>
<dbReference type="Proteomes" id="UP000176300">
    <property type="component" value="Unassembled WGS sequence"/>
</dbReference>
<dbReference type="UniPathway" id="UPA00109">
    <property type="reaction ID" value="UER00186"/>
</dbReference>
<name>A0A1F6NEY8_9BACT</name>
<feature type="binding site" evidence="9 12">
    <location>
        <position position="192"/>
    </location>
    <ligand>
        <name>substrate</name>
    </ligand>
</feature>
<dbReference type="Pfam" id="PF01676">
    <property type="entry name" value="Metalloenzyme"/>
    <property type="match status" value="1"/>
</dbReference>
<dbReference type="Gene3D" id="3.40.1450.10">
    <property type="entry name" value="BPG-independent phosphoglycerate mutase, domain B"/>
    <property type="match status" value="1"/>
</dbReference>
<feature type="domain" description="BPG-independent PGAM N-terminal" evidence="15">
    <location>
        <begin position="90"/>
        <end position="308"/>
    </location>
</feature>
<dbReference type="CDD" id="cd16010">
    <property type="entry name" value="iPGM"/>
    <property type="match status" value="1"/>
</dbReference>
<dbReference type="Pfam" id="PF06415">
    <property type="entry name" value="iPGM_N"/>
    <property type="match status" value="1"/>
</dbReference>
<reference evidence="16 17" key="1">
    <citation type="journal article" date="2016" name="Nat. Commun.">
        <title>Thousands of microbial genomes shed light on interconnected biogeochemical processes in an aquifer system.</title>
        <authorList>
            <person name="Anantharaman K."/>
            <person name="Brown C.T."/>
            <person name="Hug L.A."/>
            <person name="Sharon I."/>
            <person name="Castelle C.J."/>
            <person name="Probst A.J."/>
            <person name="Thomas B.C."/>
            <person name="Singh A."/>
            <person name="Wilkins M.J."/>
            <person name="Karaoz U."/>
            <person name="Brodie E.L."/>
            <person name="Williams K.H."/>
            <person name="Hubbard S.S."/>
            <person name="Banfield J.F."/>
        </authorList>
    </citation>
    <scope>NUCLEOTIDE SEQUENCE [LARGE SCALE GENOMIC DNA]</scope>
</reference>
<feature type="binding site" evidence="9 12">
    <location>
        <position position="198"/>
    </location>
    <ligand>
        <name>substrate</name>
    </ligand>
</feature>
<feature type="binding site" evidence="9 13">
    <location>
        <position position="474"/>
    </location>
    <ligand>
        <name>Mn(2+)</name>
        <dbReference type="ChEBI" id="CHEBI:29035"/>
        <label>1</label>
    </ligand>
</feature>
<evidence type="ECO:0000256" key="11">
    <source>
        <dbReference type="PIRSR" id="PIRSR001492-1"/>
    </source>
</evidence>
<dbReference type="InterPro" id="IPR036646">
    <property type="entry name" value="PGAM_B_sf"/>
</dbReference>
<sequence length="527" mass="58864">MTESNTSNKKIPTVLIILDGFGLADETKKGNAITSKTAPNVFSYMKQYPSTQLVSSGIDVGLFPGQPGNSEAGHLNIGAGRIVKQDLVLISEAIANGTFFKNEAFKQALFHVKKYNKAVHIFGLLTNGCSAHANPEHMYAMLEYFRRERQGKVFLHLFTDGRDSNTNSALKYLEDLKKHLLEHEKIATIMGRFYAMDRNKIWDRTRQAYEAIVSGQGRTASSPEEAIKESYQRGDTDEFIEPTVIVENGKPVGLFDDNDSIYFINARSDRARQLTKAFVQPDFQKKNVGAFKRSRFPQNTRFVAMTDFGPDLPGVFTAFPSLDVNNAIAKAIGANYRQLYISETEKYAHITYFINGGYAQALNGEDREVINSISIRSYAEKPTMSAEELTNRVLSYLQKEKYNFVCMNYPNADMVGHTGEFIAVQTAIQFVDEQVKKIVDEVVEKEGGQVLIVADHGNAEEMIDPVTGEISTEHTANPVPFIIIKKGMEGVKLRKGRLADVSPTLLKLMNLNKPKEMTGECLFDAVI</sequence>
<organism evidence="16 17">
    <name type="scientific">Candidatus Magasanikbacteria bacterium RIFOXYB1_FULL_40_15</name>
    <dbReference type="NCBI Taxonomy" id="1798697"/>
    <lineage>
        <taxon>Bacteria</taxon>
        <taxon>Candidatus Magasanikiibacteriota</taxon>
    </lineage>
</organism>
<keyword evidence="5 9" id="KW-0479">Metal-binding</keyword>
<dbReference type="InterPro" id="IPR017850">
    <property type="entry name" value="Alkaline_phosphatase_core_sf"/>
</dbReference>
<proteinExistence type="inferred from homology"/>
<feature type="binding site" evidence="9 12">
    <location>
        <begin position="162"/>
        <end position="163"/>
    </location>
    <ligand>
        <name>substrate</name>
    </ligand>
</feature>
<comment type="pathway">
    <text evidence="3 9">Carbohydrate degradation; glycolysis; pyruvate from D-glyceraldehyde 3-phosphate: step 3/5.</text>
</comment>
<comment type="cofactor">
    <cofactor evidence="9">
        <name>Mn(2+)</name>
        <dbReference type="ChEBI" id="CHEBI:29035"/>
    </cofactor>
    <text evidence="9">Binds 2 manganese ions per subunit.</text>
</comment>
<feature type="binding site" evidence="9 12">
    <location>
        <position position="346"/>
    </location>
    <ligand>
        <name>substrate</name>
    </ligand>
</feature>
<evidence type="ECO:0000256" key="1">
    <source>
        <dbReference type="ARBA" id="ARBA00000370"/>
    </source>
</evidence>
<dbReference type="Gene3D" id="3.40.720.10">
    <property type="entry name" value="Alkaline Phosphatase, subunit A"/>
    <property type="match status" value="1"/>
</dbReference>
<dbReference type="PIRSF" id="PIRSF001492">
    <property type="entry name" value="IPGAM"/>
    <property type="match status" value="1"/>
</dbReference>
<accession>A0A1F6NEY8</accession>
<dbReference type="PANTHER" id="PTHR31637">
    <property type="entry name" value="2,3-BISPHOSPHOGLYCERATE-INDEPENDENT PHOSPHOGLYCERATE MUTASE"/>
    <property type="match status" value="1"/>
</dbReference>
<evidence type="ECO:0000256" key="7">
    <source>
        <dbReference type="ARBA" id="ARBA00023211"/>
    </source>
</evidence>
<dbReference type="AlphaFoldDB" id="A0A1F6NEY8"/>
<evidence type="ECO:0000313" key="17">
    <source>
        <dbReference type="Proteomes" id="UP000176300"/>
    </source>
</evidence>
<dbReference type="GO" id="GO:0030145">
    <property type="term" value="F:manganese ion binding"/>
    <property type="evidence" value="ECO:0007669"/>
    <property type="project" value="UniProtKB-UniRule"/>
</dbReference>
<dbReference type="InterPro" id="IPR011258">
    <property type="entry name" value="BPG-indep_PGM_N"/>
</dbReference>
<dbReference type="EMBL" id="MFQS01000042">
    <property type="protein sequence ID" value="OGH82409.1"/>
    <property type="molecule type" value="Genomic_DNA"/>
</dbReference>
<evidence type="ECO:0000256" key="13">
    <source>
        <dbReference type="PIRSR" id="PIRSR001492-3"/>
    </source>
</evidence>
<keyword evidence="8 9" id="KW-0413">Isomerase</keyword>
<evidence type="ECO:0000256" key="3">
    <source>
        <dbReference type="ARBA" id="ARBA00004798"/>
    </source>
</evidence>
<dbReference type="GO" id="GO:0006007">
    <property type="term" value="P:glucose catabolic process"/>
    <property type="evidence" value="ECO:0007669"/>
    <property type="project" value="InterPro"/>
</dbReference>
<evidence type="ECO:0000256" key="10">
    <source>
        <dbReference type="NCBIfam" id="TIGR01307"/>
    </source>
</evidence>
<dbReference type="SUPFAM" id="SSF53649">
    <property type="entry name" value="Alkaline phosphatase-like"/>
    <property type="match status" value="1"/>
</dbReference>
<dbReference type="PANTHER" id="PTHR31637:SF0">
    <property type="entry name" value="2,3-BISPHOSPHOGLYCERATE-INDEPENDENT PHOSPHOGLYCERATE MUTASE"/>
    <property type="match status" value="1"/>
</dbReference>
<dbReference type="GO" id="GO:0006096">
    <property type="term" value="P:glycolytic process"/>
    <property type="evidence" value="ECO:0007669"/>
    <property type="project" value="UniProtKB-UniRule"/>
</dbReference>
<evidence type="ECO:0000256" key="4">
    <source>
        <dbReference type="ARBA" id="ARBA00008819"/>
    </source>
</evidence>
<evidence type="ECO:0000256" key="2">
    <source>
        <dbReference type="ARBA" id="ARBA00002315"/>
    </source>
</evidence>
<dbReference type="NCBIfam" id="TIGR01307">
    <property type="entry name" value="pgm_bpd_ind"/>
    <property type="match status" value="1"/>
</dbReference>
<comment type="catalytic activity">
    <reaction evidence="1 9">
        <text>(2R)-2-phosphoglycerate = (2R)-3-phosphoglycerate</text>
        <dbReference type="Rhea" id="RHEA:15901"/>
        <dbReference type="ChEBI" id="CHEBI:58272"/>
        <dbReference type="ChEBI" id="CHEBI:58289"/>
        <dbReference type="EC" id="5.4.2.12"/>
    </reaction>
</comment>
<comment type="caution">
    <text evidence="16">The sequence shown here is derived from an EMBL/GenBank/DDBJ whole genome shotgun (WGS) entry which is preliminary data.</text>
</comment>
<evidence type="ECO:0000256" key="9">
    <source>
        <dbReference type="HAMAP-Rule" id="MF_01038"/>
    </source>
</evidence>
<dbReference type="SUPFAM" id="SSF64158">
    <property type="entry name" value="2,3-Bisphosphoglycerate-independent phosphoglycerate mutase, substrate-binding domain"/>
    <property type="match status" value="1"/>
</dbReference>
<feature type="binding site" evidence="9 13">
    <location>
        <position position="19"/>
    </location>
    <ligand>
        <name>Mn(2+)</name>
        <dbReference type="ChEBI" id="CHEBI:29035"/>
        <label>2</label>
    </ligand>
</feature>
<comment type="function">
    <text evidence="2 9">Catalyzes the interconversion of 2-phosphoglycerate and 3-phosphoglycerate.</text>
</comment>
<feature type="binding site" evidence="9 12">
    <location>
        <begin position="267"/>
        <end position="270"/>
    </location>
    <ligand>
        <name>substrate</name>
    </ligand>
</feature>
<feature type="domain" description="Metalloenzyme" evidence="14">
    <location>
        <begin position="12"/>
        <end position="513"/>
    </location>
</feature>
<feature type="binding site" evidence="9 13">
    <location>
        <position position="417"/>
    </location>
    <ligand>
        <name>Mn(2+)</name>
        <dbReference type="ChEBI" id="CHEBI:29035"/>
        <label>1</label>
    </ligand>
</feature>
<dbReference type="HAMAP" id="MF_01038">
    <property type="entry name" value="GpmI"/>
    <property type="match status" value="1"/>
</dbReference>
<dbReference type="InterPro" id="IPR005995">
    <property type="entry name" value="Pgm_bpd_ind"/>
</dbReference>
<dbReference type="STRING" id="1798697.A2373_03225"/>
<feature type="binding site" evidence="9 13">
    <location>
        <position position="413"/>
    </location>
    <ligand>
        <name>Mn(2+)</name>
        <dbReference type="ChEBI" id="CHEBI:29035"/>
        <label>1</label>
    </ligand>
</feature>
<evidence type="ECO:0000259" key="14">
    <source>
        <dbReference type="Pfam" id="PF01676"/>
    </source>
</evidence>
<dbReference type="InterPro" id="IPR006124">
    <property type="entry name" value="Metalloenzyme"/>
</dbReference>
<dbReference type="EC" id="5.4.2.12" evidence="9 10"/>
<dbReference type="GO" id="GO:0005829">
    <property type="term" value="C:cytosol"/>
    <property type="evidence" value="ECO:0007669"/>
    <property type="project" value="TreeGrafter"/>
</dbReference>
<feature type="binding site" evidence="9 13">
    <location>
        <position position="70"/>
    </location>
    <ligand>
        <name>Mn(2+)</name>
        <dbReference type="ChEBI" id="CHEBI:29035"/>
        <label>2</label>
    </ligand>
</feature>
<evidence type="ECO:0000256" key="8">
    <source>
        <dbReference type="ARBA" id="ARBA00023235"/>
    </source>
</evidence>
<comment type="similarity">
    <text evidence="4 9">Belongs to the BPG-independent phosphoglycerate mutase family.</text>
</comment>
<gene>
    <name evidence="9" type="primary">gpmI</name>
    <name evidence="16" type="ORF">A2373_03225</name>
</gene>
<feature type="binding site" evidence="9 13">
    <location>
        <position position="455"/>
    </location>
    <ligand>
        <name>Mn(2+)</name>
        <dbReference type="ChEBI" id="CHEBI:29035"/>
        <label>2</label>
    </ligand>
</feature>
<evidence type="ECO:0000313" key="16">
    <source>
        <dbReference type="EMBL" id="OGH82409.1"/>
    </source>
</evidence>
<feature type="binding site" evidence="9 13">
    <location>
        <position position="456"/>
    </location>
    <ligand>
        <name>Mn(2+)</name>
        <dbReference type="ChEBI" id="CHEBI:29035"/>
        <label>2</label>
    </ligand>
</feature>
<evidence type="ECO:0000256" key="6">
    <source>
        <dbReference type="ARBA" id="ARBA00023152"/>
    </source>
</evidence>
<feature type="binding site" evidence="9 12">
    <location>
        <position position="132"/>
    </location>
    <ligand>
        <name>substrate</name>
    </ligand>
</feature>
<evidence type="ECO:0000256" key="5">
    <source>
        <dbReference type="ARBA" id="ARBA00022723"/>
    </source>
</evidence>
<protein>
    <recommendedName>
        <fullName evidence="9 10">2,3-bisphosphoglycerate-independent phosphoglycerate mutase</fullName>
        <shortName evidence="9">BPG-independent PGAM</shortName>
        <shortName evidence="9">Phosphoglyceromutase</shortName>
        <shortName evidence="9">iPGM</shortName>
        <ecNumber evidence="9 10">5.4.2.12</ecNumber>
    </recommendedName>
</protein>
<dbReference type="FunFam" id="3.40.1450.10:FF:000002">
    <property type="entry name" value="2,3-bisphosphoglycerate-independent phosphoglycerate mutase"/>
    <property type="match status" value="1"/>
</dbReference>
<dbReference type="GO" id="GO:0004619">
    <property type="term" value="F:phosphoglycerate mutase activity"/>
    <property type="evidence" value="ECO:0007669"/>
    <property type="project" value="UniProtKB-UniRule"/>
</dbReference>
<evidence type="ECO:0000259" key="15">
    <source>
        <dbReference type="Pfam" id="PF06415"/>
    </source>
</evidence>
<comment type="subunit">
    <text evidence="9">Monomer.</text>
</comment>
<keyword evidence="6 9" id="KW-0324">Glycolysis</keyword>
<feature type="active site" description="Phosphoserine intermediate" evidence="9 11">
    <location>
        <position position="70"/>
    </location>
</feature>
<evidence type="ECO:0000256" key="12">
    <source>
        <dbReference type="PIRSR" id="PIRSR001492-2"/>
    </source>
</evidence>